<dbReference type="PANTHER" id="PTHR42085">
    <property type="entry name" value="F-BOX DOMAIN-CONTAINING PROTEIN"/>
    <property type="match status" value="1"/>
</dbReference>
<name>A0AAD9ZE80_9LECA</name>
<dbReference type="AlphaFoldDB" id="A0AAD9ZE80"/>
<evidence type="ECO:0000313" key="2">
    <source>
        <dbReference type="Proteomes" id="UP001276659"/>
    </source>
</evidence>
<gene>
    <name evidence="1" type="ORF">OEA41_008167</name>
</gene>
<comment type="caution">
    <text evidence="1">The sequence shown here is derived from an EMBL/GenBank/DDBJ whole genome shotgun (WGS) entry which is preliminary data.</text>
</comment>
<dbReference type="Proteomes" id="UP001276659">
    <property type="component" value="Unassembled WGS sequence"/>
</dbReference>
<reference evidence="1" key="1">
    <citation type="submission" date="2022-11" db="EMBL/GenBank/DDBJ databases">
        <title>Chromosomal genome sequence assembly and mating type (MAT) locus characterization of the leprose asexual lichenized fungus Lepraria neglecta (Nyl.) Erichsen.</title>
        <authorList>
            <person name="Allen J.L."/>
            <person name="Pfeffer B."/>
        </authorList>
    </citation>
    <scope>NUCLEOTIDE SEQUENCE</scope>
    <source>
        <strain evidence="1">Allen 5258</strain>
    </source>
</reference>
<dbReference type="PANTHER" id="PTHR42085:SF1">
    <property type="entry name" value="F-BOX DOMAIN-CONTAINING PROTEIN"/>
    <property type="match status" value="1"/>
</dbReference>
<organism evidence="1 2">
    <name type="scientific">Lepraria neglecta</name>
    <dbReference type="NCBI Taxonomy" id="209136"/>
    <lineage>
        <taxon>Eukaryota</taxon>
        <taxon>Fungi</taxon>
        <taxon>Dikarya</taxon>
        <taxon>Ascomycota</taxon>
        <taxon>Pezizomycotina</taxon>
        <taxon>Lecanoromycetes</taxon>
        <taxon>OSLEUM clade</taxon>
        <taxon>Lecanoromycetidae</taxon>
        <taxon>Lecanorales</taxon>
        <taxon>Lecanorineae</taxon>
        <taxon>Stereocaulaceae</taxon>
        <taxon>Lepraria</taxon>
    </lineage>
</organism>
<dbReference type="EMBL" id="JASNWA010000004">
    <property type="protein sequence ID" value="KAK3176842.1"/>
    <property type="molecule type" value="Genomic_DNA"/>
</dbReference>
<sequence>MKVLSICKSFFKSLVDHFPQSTCESATIASNVPENIDPQSTSPLFNRIPAEIRNQIFELALSAYDDKSKPYNNGSYYYRPDHRYAHKVDTNLLLTCRRIYAETKDIPASINPYTCWFQRPPPYASKQGLTRLSTEDTVGVLVRHRGLKYVHIHTQQFWLYGSGFIQFTQLWKLPSLTHLKLTLRHSDWYWWENESGIALDPKLPGSPNGYSNASDPFAKGSWGSQLKKMESFKVFQLELETVEKKKDELDAIVARAPGWQFPLDGDQIMILDESKTKRTGWLGHKLGMMFLQTLPYNWPGNRLIRYPASHSRMSEKAPFAAKERLIKDGVKFEDVELDTDLAEEQYLCYYVVTLTWNARAAQ</sequence>
<protein>
    <submittedName>
        <fullName evidence="1">Uncharacterized protein</fullName>
    </submittedName>
</protein>
<evidence type="ECO:0000313" key="1">
    <source>
        <dbReference type="EMBL" id="KAK3176842.1"/>
    </source>
</evidence>
<proteinExistence type="predicted"/>
<accession>A0AAD9ZE80</accession>
<keyword evidence="2" id="KW-1185">Reference proteome</keyword>
<dbReference type="InterPro" id="IPR038883">
    <property type="entry name" value="AN11006-like"/>
</dbReference>